<keyword evidence="3 6" id="KW-0812">Transmembrane</keyword>
<dbReference type="SUPFAM" id="SSF103481">
    <property type="entry name" value="Multidrug resistance efflux transporter EmrE"/>
    <property type="match status" value="2"/>
</dbReference>
<evidence type="ECO:0000313" key="8">
    <source>
        <dbReference type="EMBL" id="KZV55943.1"/>
    </source>
</evidence>
<keyword evidence="4 6" id="KW-1133">Transmembrane helix</keyword>
<feature type="transmembrane region" description="Helical" evidence="6">
    <location>
        <begin position="137"/>
        <end position="158"/>
    </location>
</feature>
<feature type="transmembrane region" description="Helical" evidence="6">
    <location>
        <begin position="109"/>
        <end position="131"/>
    </location>
</feature>
<comment type="similarity">
    <text evidence="2 6">Belongs to the drug/metabolite transporter (DMT) superfamily. Plant drug/metabolite exporter (P-DME) (TC 2.A.7.4) family.</text>
</comment>
<evidence type="ECO:0000256" key="3">
    <source>
        <dbReference type="ARBA" id="ARBA00022692"/>
    </source>
</evidence>
<feature type="transmembrane region" description="Helical" evidence="6">
    <location>
        <begin position="47"/>
        <end position="64"/>
    </location>
</feature>
<evidence type="ECO:0000256" key="2">
    <source>
        <dbReference type="ARBA" id="ARBA00007635"/>
    </source>
</evidence>
<evidence type="ECO:0000256" key="1">
    <source>
        <dbReference type="ARBA" id="ARBA00004141"/>
    </source>
</evidence>
<protein>
    <recommendedName>
        <fullName evidence="6">WAT1-related protein</fullName>
    </recommendedName>
</protein>
<dbReference type="Pfam" id="PF00892">
    <property type="entry name" value="EamA"/>
    <property type="match status" value="2"/>
</dbReference>
<feature type="transmembrane region" description="Helical" evidence="6">
    <location>
        <begin position="246"/>
        <end position="263"/>
    </location>
</feature>
<dbReference type="InterPro" id="IPR037185">
    <property type="entry name" value="EmrE-like"/>
</dbReference>
<dbReference type="InterPro" id="IPR030184">
    <property type="entry name" value="WAT1-related"/>
</dbReference>
<dbReference type="GO" id="GO:0022857">
    <property type="term" value="F:transmembrane transporter activity"/>
    <property type="evidence" value="ECO:0007669"/>
    <property type="project" value="InterPro"/>
</dbReference>
<proteinExistence type="inferred from homology"/>
<evidence type="ECO:0000313" key="9">
    <source>
        <dbReference type="Proteomes" id="UP000250235"/>
    </source>
</evidence>
<feature type="transmembrane region" description="Helical" evidence="6">
    <location>
        <begin position="275"/>
        <end position="294"/>
    </location>
</feature>
<dbReference type="GO" id="GO:0016020">
    <property type="term" value="C:membrane"/>
    <property type="evidence" value="ECO:0007669"/>
    <property type="project" value="UniProtKB-SubCell"/>
</dbReference>
<accession>A0A2Z7DA32</accession>
<evidence type="ECO:0000256" key="5">
    <source>
        <dbReference type="ARBA" id="ARBA00023136"/>
    </source>
</evidence>
<feature type="domain" description="EamA" evidence="7">
    <location>
        <begin position="53"/>
        <end position="177"/>
    </location>
</feature>
<feature type="transmembrane region" description="Helical" evidence="6">
    <location>
        <begin position="212"/>
        <end position="231"/>
    </location>
</feature>
<feature type="domain" description="EamA" evidence="7">
    <location>
        <begin position="192"/>
        <end position="318"/>
    </location>
</feature>
<dbReference type="OrthoDB" id="1728340at2759"/>
<dbReference type="Proteomes" id="UP000250235">
    <property type="component" value="Unassembled WGS sequence"/>
</dbReference>
<dbReference type="EMBL" id="KQ988430">
    <property type="protein sequence ID" value="KZV55943.1"/>
    <property type="molecule type" value="Genomic_DNA"/>
</dbReference>
<comment type="subcellular location">
    <subcellularLocation>
        <location evidence="1 6">Membrane</location>
        <topology evidence="1 6">Multi-pass membrane protein</topology>
    </subcellularLocation>
</comment>
<dbReference type="AlphaFoldDB" id="A0A2Z7DA32"/>
<evidence type="ECO:0000259" key="7">
    <source>
        <dbReference type="Pfam" id="PF00892"/>
    </source>
</evidence>
<gene>
    <name evidence="8" type="ORF">F511_29439</name>
</gene>
<dbReference type="InterPro" id="IPR000620">
    <property type="entry name" value="EamA_dom"/>
</dbReference>
<organism evidence="8 9">
    <name type="scientific">Dorcoceras hygrometricum</name>
    <dbReference type="NCBI Taxonomy" id="472368"/>
    <lineage>
        <taxon>Eukaryota</taxon>
        <taxon>Viridiplantae</taxon>
        <taxon>Streptophyta</taxon>
        <taxon>Embryophyta</taxon>
        <taxon>Tracheophyta</taxon>
        <taxon>Spermatophyta</taxon>
        <taxon>Magnoliopsida</taxon>
        <taxon>eudicotyledons</taxon>
        <taxon>Gunneridae</taxon>
        <taxon>Pentapetalae</taxon>
        <taxon>asterids</taxon>
        <taxon>lamiids</taxon>
        <taxon>Lamiales</taxon>
        <taxon>Gesneriaceae</taxon>
        <taxon>Didymocarpoideae</taxon>
        <taxon>Trichosporeae</taxon>
        <taxon>Loxocarpinae</taxon>
        <taxon>Dorcoceras</taxon>
    </lineage>
</organism>
<keyword evidence="9" id="KW-1185">Reference proteome</keyword>
<dbReference type="PANTHER" id="PTHR31218">
    <property type="entry name" value="WAT1-RELATED PROTEIN"/>
    <property type="match status" value="1"/>
</dbReference>
<feature type="transmembrane region" description="Helical" evidence="6">
    <location>
        <begin position="76"/>
        <end position="97"/>
    </location>
</feature>
<sequence length="378" mass="41615">MIMILVEGPNIGLPWTKQQESKHNVSFTMKLEVPNGRTHLLFHKVKPFLAVFFLQAVLAGMDIITKAALNQGMSNYVFVVYRHVVATVIIAPFAVVIDKKKRPNMTTSIFVKITILSLLEPVIYQNLYFLGMKYTTATFAAAMANVLPAITFVMTYLFSQAKIIGTLATVAGAMIMTLVEGPNIGYHGRNNWACFMILQAIVLKTYPPELSLTAWICLLGTVEGAAVALVMERDKSAWSVAWDTKFLAAVYSGIFCSGIAYYVQGVVMKERGPVFVTAFSPLSMVIVAVLSSFILSEQMYLGRVVGAIVIVIGLYFVVWGKKKDYHEPDLAAQQESLPVKQGQNMNEHIDGSSSLEVVTTNPSEEAAVPRDQVVTNKI</sequence>
<reference evidence="8 9" key="1">
    <citation type="journal article" date="2015" name="Proc. Natl. Acad. Sci. U.S.A.">
        <title>The resurrection genome of Boea hygrometrica: A blueprint for survival of dehydration.</title>
        <authorList>
            <person name="Xiao L."/>
            <person name="Yang G."/>
            <person name="Zhang L."/>
            <person name="Yang X."/>
            <person name="Zhao S."/>
            <person name="Ji Z."/>
            <person name="Zhou Q."/>
            <person name="Hu M."/>
            <person name="Wang Y."/>
            <person name="Chen M."/>
            <person name="Xu Y."/>
            <person name="Jin H."/>
            <person name="Xiao X."/>
            <person name="Hu G."/>
            <person name="Bao F."/>
            <person name="Hu Y."/>
            <person name="Wan P."/>
            <person name="Li L."/>
            <person name="Deng X."/>
            <person name="Kuang T."/>
            <person name="Xiang C."/>
            <person name="Zhu J.K."/>
            <person name="Oliver M.J."/>
            <person name="He Y."/>
        </authorList>
    </citation>
    <scope>NUCLEOTIDE SEQUENCE [LARGE SCALE GENOMIC DNA]</scope>
    <source>
        <strain evidence="9">cv. XS01</strain>
    </source>
</reference>
<keyword evidence="5 6" id="KW-0472">Membrane</keyword>
<name>A0A2Z7DA32_9LAMI</name>
<evidence type="ECO:0000256" key="4">
    <source>
        <dbReference type="ARBA" id="ARBA00022989"/>
    </source>
</evidence>
<evidence type="ECO:0000256" key="6">
    <source>
        <dbReference type="RuleBase" id="RU363077"/>
    </source>
</evidence>
<feature type="transmembrane region" description="Helical" evidence="6">
    <location>
        <begin position="300"/>
        <end position="318"/>
    </location>
</feature>